<dbReference type="CDD" id="cd01425">
    <property type="entry name" value="RPS2"/>
    <property type="match status" value="1"/>
</dbReference>
<dbReference type="NCBIfam" id="TIGR01011">
    <property type="entry name" value="rpsB_bact"/>
    <property type="match status" value="1"/>
</dbReference>
<dbReference type="KEGG" id="slu:KE3_1929"/>
<dbReference type="PROSITE" id="PS00962">
    <property type="entry name" value="RIBOSOMAL_S2_1"/>
    <property type="match status" value="1"/>
</dbReference>
<dbReference type="SUPFAM" id="SSF52313">
    <property type="entry name" value="Ribosomal protein S2"/>
    <property type="match status" value="1"/>
</dbReference>
<evidence type="ECO:0000256" key="1">
    <source>
        <dbReference type="ARBA" id="ARBA00006242"/>
    </source>
</evidence>
<dbReference type="InterPro" id="IPR001865">
    <property type="entry name" value="Ribosomal_uS2"/>
</dbReference>
<keyword evidence="2 5" id="KW-0689">Ribosomal protein</keyword>
<dbReference type="AlphaFoldDB" id="A0AB33AP89"/>
<comment type="similarity">
    <text evidence="1 5">Belongs to the universal ribosomal protein uS2 family.</text>
</comment>
<protein>
    <recommendedName>
        <fullName evidence="4 5">Small ribosomal subunit protein uS2</fullName>
    </recommendedName>
</protein>
<dbReference type="PANTHER" id="PTHR12534">
    <property type="entry name" value="30S RIBOSOMAL PROTEIN S2 PROKARYOTIC AND ORGANELLAR"/>
    <property type="match status" value="1"/>
</dbReference>
<dbReference type="HAMAP" id="MF_00291_B">
    <property type="entry name" value="Ribosomal_uS2_B"/>
    <property type="match status" value="1"/>
</dbReference>
<evidence type="ECO:0000313" key="7">
    <source>
        <dbReference type="Proteomes" id="UP000015268"/>
    </source>
</evidence>
<evidence type="ECO:0000256" key="2">
    <source>
        <dbReference type="ARBA" id="ARBA00022980"/>
    </source>
</evidence>
<accession>A0AB33AP89</accession>
<keyword evidence="3 5" id="KW-0687">Ribonucleoprotein</keyword>
<evidence type="ECO:0000256" key="4">
    <source>
        <dbReference type="ARBA" id="ARBA00035256"/>
    </source>
</evidence>
<proteinExistence type="inferred from homology"/>
<dbReference type="GO" id="GO:0006412">
    <property type="term" value="P:translation"/>
    <property type="evidence" value="ECO:0007669"/>
    <property type="project" value="UniProtKB-UniRule"/>
</dbReference>
<keyword evidence="7" id="KW-1185">Reference proteome</keyword>
<dbReference type="PRINTS" id="PR00395">
    <property type="entry name" value="RIBOSOMALS2"/>
</dbReference>
<reference evidence="6 7" key="1">
    <citation type="journal article" date="2013" name="BMC Microbiol.">
        <title>Dynamics of fecal microbial communities in children with diarrhea of unknown etiology and genomic analysis of associated Streptococcus lutetiensis.</title>
        <authorList>
            <person name="Jin D."/>
            <person name="Chen C."/>
            <person name="Li L."/>
            <person name="Lu S."/>
            <person name="Li Z."/>
            <person name="Zhou Z."/>
            <person name="Jing H."/>
            <person name="Xu Y."/>
            <person name="Du P."/>
            <person name="Wang H."/>
            <person name="Xiong Y."/>
            <person name="Zheng H."/>
            <person name="Bai X."/>
            <person name="Sun H."/>
            <person name="Wang L."/>
            <person name="Ye C."/>
            <person name="Gottschalk M."/>
            <person name="Xu J."/>
        </authorList>
    </citation>
    <scope>NUCLEOTIDE SEQUENCE [LARGE SCALE GENOMIC DNA]</scope>
    <source>
        <strain evidence="6 7">033</strain>
    </source>
</reference>
<dbReference type="GO" id="GO:0003735">
    <property type="term" value="F:structural constituent of ribosome"/>
    <property type="evidence" value="ECO:0007669"/>
    <property type="project" value="InterPro"/>
</dbReference>
<dbReference type="GO" id="GO:0022627">
    <property type="term" value="C:cytosolic small ribosomal subunit"/>
    <property type="evidence" value="ECO:0007669"/>
    <property type="project" value="TreeGrafter"/>
</dbReference>
<name>A0AB33AP89_9STRE</name>
<sequence length="297" mass="33712">MIVVLCNKYSFWMYCESVAHYEWICKMKSGRGKKHFIKEKLLMAVISMKQLLEAGVHFGHQTRRWNPKMAKYIFTERNGIHVIDLQQTVKMADAAYEFVRDAAANDAVILFVGTKKQAADAVKEEAERAGQYYINHRWLGGTLTNWDTIQKRIARLKEIKRMEEDGIFEVLPKKEVALLNKQRARLEKFLGGIEDMPRIPDVMYIVDPHKEQIAVKEAKKLGIPVVAMVDTNADPDDIDVIIPANDDAIRAVKLITSKLADAVIEGRQGEDADADFHAEAKADSIEEIVEVVEGDNE</sequence>
<gene>
    <name evidence="5" type="primary">rpsB</name>
    <name evidence="6" type="ORF">KE3_1929</name>
</gene>
<dbReference type="PANTHER" id="PTHR12534:SF0">
    <property type="entry name" value="SMALL RIBOSOMAL SUBUNIT PROTEIN US2M"/>
    <property type="match status" value="1"/>
</dbReference>
<dbReference type="Gene3D" id="1.10.287.610">
    <property type="entry name" value="Helix hairpin bin"/>
    <property type="match status" value="1"/>
</dbReference>
<evidence type="ECO:0000313" key="6">
    <source>
        <dbReference type="EMBL" id="AGS06380.1"/>
    </source>
</evidence>
<dbReference type="InterPro" id="IPR005706">
    <property type="entry name" value="Ribosomal_uS2_bac/mit/plastid"/>
</dbReference>
<dbReference type="Proteomes" id="UP000015268">
    <property type="component" value="Chromosome"/>
</dbReference>
<dbReference type="Pfam" id="PF00318">
    <property type="entry name" value="Ribosomal_S2"/>
    <property type="match status" value="1"/>
</dbReference>
<dbReference type="EMBL" id="CP003025">
    <property type="protein sequence ID" value="AGS06380.1"/>
    <property type="molecule type" value="Genomic_DNA"/>
</dbReference>
<evidence type="ECO:0000256" key="5">
    <source>
        <dbReference type="HAMAP-Rule" id="MF_00291"/>
    </source>
</evidence>
<dbReference type="FunFam" id="1.10.287.610:FF:000001">
    <property type="entry name" value="30S ribosomal protein S2"/>
    <property type="match status" value="1"/>
</dbReference>
<evidence type="ECO:0000256" key="3">
    <source>
        <dbReference type="ARBA" id="ARBA00023274"/>
    </source>
</evidence>
<dbReference type="InterPro" id="IPR023591">
    <property type="entry name" value="Ribosomal_uS2_flav_dom_sf"/>
</dbReference>
<dbReference type="Gene3D" id="3.40.50.10490">
    <property type="entry name" value="Glucose-6-phosphate isomerase like protein, domain 1"/>
    <property type="match status" value="1"/>
</dbReference>
<dbReference type="InterPro" id="IPR018130">
    <property type="entry name" value="Ribosomal_uS2_CS"/>
</dbReference>
<organism evidence="6 7">
    <name type="scientific">Streptococcus lutetiensis 033</name>
    <dbReference type="NCBI Taxonomy" id="1076934"/>
    <lineage>
        <taxon>Bacteria</taxon>
        <taxon>Bacillati</taxon>
        <taxon>Bacillota</taxon>
        <taxon>Bacilli</taxon>
        <taxon>Lactobacillales</taxon>
        <taxon>Streptococcaceae</taxon>
        <taxon>Streptococcus</taxon>
    </lineage>
</organism>